<feature type="transmembrane region" description="Helical" evidence="1">
    <location>
        <begin position="6"/>
        <end position="23"/>
    </location>
</feature>
<keyword evidence="3" id="KW-1185">Reference proteome</keyword>
<keyword evidence="1" id="KW-0472">Membrane</keyword>
<dbReference type="Proteomes" id="UP000663859">
    <property type="component" value="Unassembled WGS sequence"/>
</dbReference>
<evidence type="ECO:0000256" key="1">
    <source>
        <dbReference type="SAM" id="Phobius"/>
    </source>
</evidence>
<organism evidence="2 3">
    <name type="scientific">Candidatus Methylacidithermus pantelleriae</name>
    <dbReference type="NCBI Taxonomy" id="2744239"/>
    <lineage>
        <taxon>Bacteria</taxon>
        <taxon>Pseudomonadati</taxon>
        <taxon>Verrucomicrobiota</taxon>
        <taxon>Methylacidiphilae</taxon>
        <taxon>Methylacidiphilales</taxon>
        <taxon>Methylacidiphilaceae</taxon>
        <taxon>Candidatus Methylacidithermus</taxon>
    </lineage>
</organism>
<accession>A0A8J2BMJ2</accession>
<comment type="caution">
    <text evidence="2">The sequence shown here is derived from an EMBL/GenBank/DDBJ whole genome shotgun (WGS) entry which is preliminary data.</text>
</comment>
<name>A0A8J2BMJ2_9BACT</name>
<dbReference type="EMBL" id="CAJNOB010000045">
    <property type="protein sequence ID" value="CAF0702337.1"/>
    <property type="molecule type" value="Genomic_DNA"/>
</dbReference>
<evidence type="ECO:0000313" key="2">
    <source>
        <dbReference type="EMBL" id="CAF0702337.1"/>
    </source>
</evidence>
<sequence length="24" mass="2576">MGSLVSLVNLEAGVIFFGVITVYF</sequence>
<dbReference type="AlphaFoldDB" id="A0A8J2BMJ2"/>
<keyword evidence="1" id="KW-1133">Transmembrane helix</keyword>
<keyword evidence="1" id="KW-0812">Transmembrane</keyword>
<reference evidence="2" key="1">
    <citation type="submission" date="2021-02" db="EMBL/GenBank/DDBJ databases">
        <authorList>
            <person name="Cremers G."/>
            <person name="Picone N."/>
        </authorList>
    </citation>
    <scope>NUCLEOTIDE SEQUENCE</scope>
    <source>
        <strain evidence="2">PQ17</strain>
    </source>
</reference>
<proteinExistence type="predicted"/>
<gene>
    <name evidence="2" type="ORF">MPNT_50041</name>
</gene>
<evidence type="ECO:0000313" key="3">
    <source>
        <dbReference type="Proteomes" id="UP000663859"/>
    </source>
</evidence>
<protein>
    <submittedName>
        <fullName evidence="2">Uncharacterized protein</fullName>
    </submittedName>
</protein>